<evidence type="ECO:0000313" key="2">
    <source>
        <dbReference type="EMBL" id="GIL94442.1"/>
    </source>
</evidence>
<dbReference type="AlphaFoldDB" id="A0A8J4D390"/>
<organism evidence="2 3">
    <name type="scientific">Volvox reticuliferus</name>
    <dbReference type="NCBI Taxonomy" id="1737510"/>
    <lineage>
        <taxon>Eukaryota</taxon>
        <taxon>Viridiplantae</taxon>
        <taxon>Chlorophyta</taxon>
        <taxon>core chlorophytes</taxon>
        <taxon>Chlorophyceae</taxon>
        <taxon>CS clade</taxon>
        <taxon>Chlamydomonadales</taxon>
        <taxon>Volvocaceae</taxon>
        <taxon>Volvox</taxon>
    </lineage>
</organism>
<proteinExistence type="predicted"/>
<accession>A0A8J4D390</accession>
<evidence type="ECO:0000256" key="1">
    <source>
        <dbReference type="SAM" id="Phobius"/>
    </source>
</evidence>
<feature type="non-terminal residue" evidence="2">
    <location>
        <position position="147"/>
    </location>
</feature>
<dbReference type="Proteomes" id="UP000722791">
    <property type="component" value="Unassembled WGS sequence"/>
</dbReference>
<feature type="transmembrane region" description="Helical" evidence="1">
    <location>
        <begin position="20"/>
        <end position="43"/>
    </location>
</feature>
<dbReference type="EMBL" id="BNCQ01000001">
    <property type="protein sequence ID" value="GIL94442.1"/>
    <property type="molecule type" value="Genomic_DNA"/>
</dbReference>
<evidence type="ECO:0000313" key="3">
    <source>
        <dbReference type="Proteomes" id="UP000722791"/>
    </source>
</evidence>
<feature type="non-terminal residue" evidence="2">
    <location>
        <position position="1"/>
    </location>
</feature>
<keyword evidence="1" id="KW-0812">Transmembrane</keyword>
<comment type="caution">
    <text evidence="2">The sequence shown here is derived from an EMBL/GenBank/DDBJ whole genome shotgun (WGS) entry which is preliminary data.</text>
</comment>
<sequence length="147" mass="16501">LDWELLLDPDLDLPSMELFLMAFWDASAALLSADAVLLSEAVARQLRRQDLQMVERLKVEFRERTTDPQTGPFWRYWTEQVPFLDPSLVAPDEVVQGELAALSMPLFDGAATDSGSQQHLQRFLVWAALRHGTLPTPLPEGVSPWAG</sequence>
<protein>
    <submittedName>
        <fullName evidence="2">Uncharacterized protein</fullName>
    </submittedName>
</protein>
<reference evidence="2" key="1">
    <citation type="journal article" date="2021" name="Proc. Natl. Acad. Sci. U.S.A.">
        <title>Three genomes in the algal genus Volvox reveal the fate of a haploid sex-determining region after a transition to homothallism.</title>
        <authorList>
            <person name="Yamamoto K."/>
            <person name="Hamaji T."/>
            <person name="Kawai-Toyooka H."/>
            <person name="Matsuzaki R."/>
            <person name="Takahashi F."/>
            <person name="Nishimura Y."/>
            <person name="Kawachi M."/>
            <person name="Noguchi H."/>
            <person name="Minakuchi Y."/>
            <person name="Umen J.G."/>
            <person name="Toyoda A."/>
            <person name="Nozaki H."/>
        </authorList>
    </citation>
    <scope>NUCLEOTIDE SEQUENCE</scope>
    <source>
        <strain evidence="2">NIES-3785</strain>
    </source>
</reference>
<keyword evidence="1" id="KW-0472">Membrane</keyword>
<name>A0A8J4D390_9CHLO</name>
<gene>
    <name evidence="2" type="ORF">Vretimale_626</name>
</gene>
<keyword evidence="1" id="KW-1133">Transmembrane helix</keyword>